<dbReference type="EC" id="3.4.11.9" evidence="4"/>
<evidence type="ECO:0000256" key="3">
    <source>
        <dbReference type="ARBA" id="ARBA00008766"/>
    </source>
</evidence>
<reference evidence="11 12" key="1">
    <citation type="journal article" date="2018" name="J. Microbiol.">
        <title>Bacillus spongiae sp. nov., isolated from sponge of Jeju Island.</title>
        <authorList>
            <person name="Lee G.E."/>
            <person name="Im W.T."/>
            <person name="Park J.S."/>
        </authorList>
    </citation>
    <scope>NUCLEOTIDE SEQUENCE [LARGE SCALE GENOMIC DNA]</scope>
    <source>
        <strain evidence="11 12">135PIL107-10</strain>
    </source>
</reference>
<keyword evidence="12" id="KW-1185">Reference proteome</keyword>
<evidence type="ECO:0000256" key="5">
    <source>
        <dbReference type="ARBA" id="ARBA00022723"/>
    </source>
</evidence>
<evidence type="ECO:0000313" key="12">
    <source>
        <dbReference type="Proteomes" id="UP001312865"/>
    </source>
</evidence>
<evidence type="ECO:0000256" key="4">
    <source>
        <dbReference type="ARBA" id="ARBA00012574"/>
    </source>
</evidence>
<evidence type="ECO:0000313" key="11">
    <source>
        <dbReference type="EMBL" id="MEI5907859.1"/>
    </source>
</evidence>
<feature type="signal peptide" evidence="9">
    <location>
        <begin position="1"/>
        <end position="22"/>
    </location>
</feature>
<evidence type="ECO:0000256" key="8">
    <source>
        <dbReference type="SAM" id="MobiDB-lite"/>
    </source>
</evidence>
<comment type="caution">
    <text evidence="11">The sequence shown here is derived from an EMBL/GenBank/DDBJ whole genome shotgun (WGS) entry which is preliminary data.</text>
</comment>
<feature type="domain" description="Aminopeptidase P N-terminal" evidence="10">
    <location>
        <begin position="59"/>
        <end position="182"/>
    </location>
</feature>
<name>A0ABU8HFB4_9BACI</name>
<evidence type="ECO:0000256" key="7">
    <source>
        <dbReference type="ARBA" id="ARBA00023211"/>
    </source>
</evidence>
<keyword evidence="7" id="KW-0464">Manganese</keyword>
<keyword evidence="6" id="KW-0378">Hydrolase</keyword>
<feature type="region of interest" description="Disordered" evidence="8">
    <location>
        <begin position="29"/>
        <end position="54"/>
    </location>
</feature>
<protein>
    <recommendedName>
        <fullName evidence="4">Xaa-Pro aminopeptidase</fullName>
        <ecNumber evidence="4">3.4.11.9</ecNumber>
    </recommendedName>
</protein>
<evidence type="ECO:0000256" key="9">
    <source>
        <dbReference type="SAM" id="SignalP"/>
    </source>
</evidence>
<feature type="chain" id="PRO_5045215582" description="Xaa-Pro aminopeptidase" evidence="9">
    <location>
        <begin position="23"/>
        <end position="458"/>
    </location>
</feature>
<keyword evidence="11" id="KW-0645">Protease</keyword>
<comment type="cofactor">
    <cofactor evidence="2">
        <name>Mn(2+)</name>
        <dbReference type="ChEBI" id="CHEBI:29035"/>
    </cofactor>
</comment>
<dbReference type="Pfam" id="PF00557">
    <property type="entry name" value="Peptidase_M24"/>
    <property type="match status" value="1"/>
</dbReference>
<dbReference type="SMART" id="SM01011">
    <property type="entry name" value="AMP_N"/>
    <property type="match status" value="1"/>
</dbReference>
<comment type="catalytic activity">
    <reaction evidence="1">
        <text>Release of any N-terminal amino acid, including proline, that is linked to proline, even from a dipeptide or tripeptide.</text>
        <dbReference type="EC" id="3.4.11.9"/>
    </reaction>
</comment>
<dbReference type="PANTHER" id="PTHR43226">
    <property type="entry name" value="XAA-PRO AMINOPEPTIDASE 3"/>
    <property type="match status" value="1"/>
</dbReference>
<evidence type="ECO:0000256" key="1">
    <source>
        <dbReference type="ARBA" id="ARBA00001424"/>
    </source>
</evidence>
<dbReference type="SUPFAM" id="SSF55920">
    <property type="entry name" value="Creatinase/aminopeptidase"/>
    <property type="match status" value="1"/>
</dbReference>
<dbReference type="PROSITE" id="PS51257">
    <property type="entry name" value="PROKAR_LIPOPROTEIN"/>
    <property type="match status" value="1"/>
</dbReference>
<dbReference type="InterPro" id="IPR052433">
    <property type="entry name" value="X-Pro_dipept-like"/>
</dbReference>
<dbReference type="Gene3D" id="3.40.350.10">
    <property type="entry name" value="Creatinase/prolidase N-terminal domain"/>
    <property type="match status" value="1"/>
</dbReference>
<keyword evidence="9" id="KW-0732">Signal</keyword>
<evidence type="ECO:0000256" key="2">
    <source>
        <dbReference type="ARBA" id="ARBA00001936"/>
    </source>
</evidence>
<keyword evidence="5" id="KW-0479">Metal-binding</keyword>
<gene>
    <name evidence="11" type="ORF">WAK64_12420</name>
</gene>
<dbReference type="GO" id="GO:0004177">
    <property type="term" value="F:aminopeptidase activity"/>
    <property type="evidence" value="ECO:0007669"/>
    <property type="project" value="UniProtKB-KW"/>
</dbReference>
<accession>A0ABU8HFB4</accession>
<evidence type="ECO:0000259" key="10">
    <source>
        <dbReference type="SMART" id="SM01011"/>
    </source>
</evidence>
<dbReference type="EMBL" id="JBBAXC010000009">
    <property type="protein sequence ID" value="MEI5907859.1"/>
    <property type="molecule type" value="Genomic_DNA"/>
</dbReference>
<sequence>MVVSYKKFFTLFFLSLVFILSACSEENTSKEKKEEETANSEVKQEVEETSNKEEAKVSLPDNFFLDNRKKLAEKMEVGSVVVLYGERIREPYFTEDIGADRNFYYLTGVKDSEGFIVLKKNKDSLEETLYLSREAEVNSEEAEQISKISTMKEAEIFEEDLNIILSESPTLYLELNGNKLGEPVQTQTVKNLKSTASEKGSQVKDISETLASLRMVKTEEEINMIKEAIAVTIEGIKTVMKTAKDNINEAELEEAFINTLHEREIDKMSFGPIIGGGKNSTEFHYQNNNMEIPKDSMIVNDVGAEYEYYAADITRSFPVDGTFTDRQKEIYELVLKAQEETINAVKPGVTVFDLERIATNTLSAGLLKLELISDEGQLFDYYPHVVTHHLGLEAHDTYNMLQPLEPGMVITVEPGIYIPEEKLGVRIEDDILVTENGNEVLSKDLFKSIEEIESFMKE</sequence>
<dbReference type="PANTHER" id="PTHR43226:SF4">
    <property type="entry name" value="XAA-PRO AMINOPEPTIDASE 3"/>
    <property type="match status" value="1"/>
</dbReference>
<dbReference type="InterPro" id="IPR000994">
    <property type="entry name" value="Pept_M24"/>
</dbReference>
<proteinExistence type="inferred from homology"/>
<dbReference type="Gene3D" id="3.90.230.10">
    <property type="entry name" value="Creatinase/methionine aminopeptidase superfamily"/>
    <property type="match status" value="1"/>
</dbReference>
<comment type="similarity">
    <text evidence="3">Belongs to the peptidase M24B family.</text>
</comment>
<dbReference type="InterPro" id="IPR036005">
    <property type="entry name" value="Creatinase/aminopeptidase-like"/>
</dbReference>
<keyword evidence="11" id="KW-0031">Aminopeptidase</keyword>
<dbReference type="SUPFAM" id="SSF53092">
    <property type="entry name" value="Creatinase/prolidase N-terminal domain"/>
    <property type="match status" value="1"/>
</dbReference>
<dbReference type="InterPro" id="IPR007865">
    <property type="entry name" value="Aminopep_P_N"/>
</dbReference>
<organism evidence="11 12">
    <name type="scientific">Bacillus spongiae</name>
    <dbReference type="NCBI Taxonomy" id="2683610"/>
    <lineage>
        <taxon>Bacteria</taxon>
        <taxon>Bacillati</taxon>
        <taxon>Bacillota</taxon>
        <taxon>Bacilli</taxon>
        <taxon>Bacillales</taxon>
        <taxon>Bacillaceae</taxon>
        <taxon>Bacillus</taxon>
    </lineage>
</organism>
<dbReference type="InterPro" id="IPR029149">
    <property type="entry name" value="Creatin/AminoP/Spt16_N"/>
</dbReference>
<dbReference type="Proteomes" id="UP001312865">
    <property type="component" value="Unassembled WGS sequence"/>
</dbReference>
<evidence type="ECO:0000256" key="6">
    <source>
        <dbReference type="ARBA" id="ARBA00022801"/>
    </source>
</evidence>
<dbReference type="Pfam" id="PF05195">
    <property type="entry name" value="AMP_N"/>
    <property type="match status" value="1"/>
</dbReference>
<dbReference type="RefSeq" id="WP_336587295.1">
    <property type="nucleotide sequence ID" value="NZ_JBBAXC010000009.1"/>
</dbReference>